<evidence type="ECO:0000313" key="11">
    <source>
        <dbReference type="Proteomes" id="UP000321155"/>
    </source>
</evidence>
<dbReference type="PANTHER" id="PTHR30047:SF7">
    <property type="entry name" value="HIGH-AFFINITY CHOLINE TRANSPORT PROTEIN"/>
    <property type="match status" value="1"/>
</dbReference>
<name>A0ABQ0X176_9MICC</name>
<dbReference type="InterPro" id="IPR018093">
    <property type="entry name" value="BCCT_CS"/>
</dbReference>
<organism evidence="10 11">
    <name type="scientific">Kocuria flava</name>
    <dbReference type="NCBI Taxonomy" id="446860"/>
    <lineage>
        <taxon>Bacteria</taxon>
        <taxon>Bacillati</taxon>
        <taxon>Actinomycetota</taxon>
        <taxon>Actinomycetes</taxon>
        <taxon>Micrococcales</taxon>
        <taxon>Micrococcaceae</taxon>
        <taxon>Kocuria</taxon>
    </lineage>
</organism>
<keyword evidence="5 9" id="KW-0812">Transmembrane</keyword>
<feature type="transmembrane region" description="Helical" evidence="9">
    <location>
        <begin position="81"/>
        <end position="98"/>
    </location>
</feature>
<evidence type="ECO:0000256" key="9">
    <source>
        <dbReference type="SAM" id="Phobius"/>
    </source>
</evidence>
<feature type="transmembrane region" description="Helical" evidence="9">
    <location>
        <begin position="302"/>
        <end position="321"/>
    </location>
</feature>
<feature type="transmembrane region" description="Helical" evidence="9">
    <location>
        <begin position="260"/>
        <end position="282"/>
    </location>
</feature>
<comment type="subcellular location">
    <subcellularLocation>
        <location evidence="1">Cell membrane</location>
        <topology evidence="1">Multi-pass membrane protein</topology>
    </subcellularLocation>
</comment>
<dbReference type="InterPro" id="IPR000060">
    <property type="entry name" value="BCCT_transptr"/>
</dbReference>
<evidence type="ECO:0000256" key="8">
    <source>
        <dbReference type="SAM" id="MobiDB-lite"/>
    </source>
</evidence>
<feature type="transmembrane region" description="Helical" evidence="9">
    <location>
        <begin position="390"/>
        <end position="408"/>
    </location>
</feature>
<feature type="compositionally biased region" description="Low complexity" evidence="8">
    <location>
        <begin position="665"/>
        <end position="678"/>
    </location>
</feature>
<evidence type="ECO:0000256" key="3">
    <source>
        <dbReference type="ARBA" id="ARBA00022448"/>
    </source>
</evidence>
<dbReference type="Pfam" id="PF02028">
    <property type="entry name" value="BCCT"/>
    <property type="match status" value="1"/>
</dbReference>
<protein>
    <submittedName>
        <fullName evidence="10">Choline transporter</fullName>
    </submittedName>
</protein>
<evidence type="ECO:0000256" key="7">
    <source>
        <dbReference type="ARBA" id="ARBA00023136"/>
    </source>
</evidence>
<comment type="caution">
    <text evidence="10">The sequence shown here is derived from an EMBL/GenBank/DDBJ whole genome shotgun (WGS) entry which is preliminary data.</text>
</comment>
<dbReference type="PROSITE" id="PS01303">
    <property type="entry name" value="BCCT"/>
    <property type="match status" value="1"/>
</dbReference>
<feature type="transmembrane region" description="Helical" evidence="9">
    <location>
        <begin position="160"/>
        <end position="179"/>
    </location>
</feature>
<feature type="region of interest" description="Disordered" evidence="8">
    <location>
        <begin position="644"/>
        <end position="678"/>
    </location>
</feature>
<feature type="transmembrane region" description="Helical" evidence="9">
    <location>
        <begin position="214"/>
        <end position="232"/>
    </location>
</feature>
<evidence type="ECO:0000256" key="2">
    <source>
        <dbReference type="ARBA" id="ARBA00005658"/>
    </source>
</evidence>
<feature type="compositionally biased region" description="Basic and acidic residues" evidence="8">
    <location>
        <begin position="1"/>
        <end position="20"/>
    </location>
</feature>
<reference evidence="10 11" key="1">
    <citation type="submission" date="2019-07" db="EMBL/GenBank/DDBJ databases">
        <title>Whole genome shotgun sequence of Kocuria flava NBRC 107626.</title>
        <authorList>
            <person name="Hosoyama A."/>
            <person name="Uohara A."/>
            <person name="Ohji S."/>
            <person name="Ichikawa N."/>
        </authorList>
    </citation>
    <scope>NUCLEOTIDE SEQUENCE [LARGE SCALE GENOMIC DNA]</scope>
    <source>
        <strain evidence="10 11">NBRC 107626</strain>
    </source>
</reference>
<evidence type="ECO:0000256" key="6">
    <source>
        <dbReference type="ARBA" id="ARBA00022989"/>
    </source>
</evidence>
<feature type="transmembrane region" description="Helical" evidence="9">
    <location>
        <begin position="521"/>
        <end position="543"/>
    </location>
</feature>
<keyword evidence="3" id="KW-0813">Transport</keyword>
<feature type="transmembrane region" description="Helical" evidence="9">
    <location>
        <begin position="480"/>
        <end position="500"/>
    </location>
</feature>
<accession>A0ABQ0X176</accession>
<feature type="transmembrane region" description="Helical" evidence="9">
    <location>
        <begin position="333"/>
        <end position="356"/>
    </location>
</feature>
<feature type="compositionally biased region" description="Low complexity" evidence="8">
    <location>
        <begin position="21"/>
        <end position="32"/>
    </location>
</feature>
<keyword evidence="11" id="KW-1185">Reference proteome</keyword>
<comment type="similarity">
    <text evidence="2">Belongs to the BCCT transporter (TC 2.A.15) family.</text>
</comment>
<evidence type="ECO:0000256" key="4">
    <source>
        <dbReference type="ARBA" id="ARBA00022475"/>
    </source>
</evidence>
<proteinExistence type="inferred from homology"/>
<feature type="transmembrane region" description="Helical" evidence="9">
    <location>
        <begin position="420"/>
        <end position="445"/>
    </location>
</feature>
<dbReference type="NCBIfam" id="TIGR00842">
    <property type="entry name" value="bcct"/>
    <property type="match status" value="1"/>
</dbReference>
<feature type="transmembrane region" description="Helical" evidence="9">
    <location>
        <begin position="549"/>
        <end position="569"/>
    </location>
</feature>
<dbReference type="RefSeq" id="WP_083529310.1">
    <property type="nucleotide sequence ID" value="NZ_BJZR01000011.1"/>
</dbReference>
<evidence type="ECO:0000313" key="10">
    <source>
        <dbReference type="EMBL" id="GEO91371.1"/>
    </source>
</evidence>
<gene>
    <name evidence="10" type="ORF">KFL01_06770</name>
</gene>
<keyword evidence="6 9" id="KW-1133">Transmembrane helix</keyword>
<keyword evidence="4" id="KW-1003">Cell membrane</keyword>
<dbReference type="Proteomes" id="UP000321155">
    <property type="component" value="Unassembled WGS sequence"/>
</dbReference>
<dbReference type="PANTHER" id="PTHR30047">
    <property type="entry name" value="HIGH-AFFINITY CHOLINE TRANSPORT PROTEIN-RELATED"/>
    <property type="match status" value="1"/>
</dbReference>
<sequence>MTPPENEHESTARPGEDGRRPAPAGGASPAAPAHRHRLQERVRAGRRFIREVSYPHDIHPALVPGVSIEDQRVRYGLDRPILLSVGTAVIAFVVWGVLRPQAVLELSSAALTWVTQNLGWLFTSLAAGLAVLLLVLALSRYGKIPLGLDGEKPEYSTASWAAMLFAAGIGIGIIFFGPFEPMTYYLSPRPGTVDPATDEAVTAAMAQAALHWGVNAWAIYAVVGLAVGYVSFRRGRVPLMSSILTPLFPGMTSKSAGARLIDGLAIVATLFGTAASLGIGAMQIARGTEIVTGLGPTGNATAIGIIAVLTVATIVSAVSGVGRGIRMLSNVNMVLSVGLALFFFVVGPTAFLLNVIPGVLLEYVGTLPDALAANMSEGEAMQSFLSSWTIFYWAWWVSWAPFVGIFVAKISRGRTIRQFVLGVLFIPSTIIVLAFTVLGGTAIWLQRETGAVAPDGTTASLPSPEEIFFVVLDMLPGAQLVAPLVIVVLGIFFVTTADSASLVNSQLSQGGRPDPRRRVTAFWAVCMAGIAVVMLLTGGASALQGLQNLIVVTALPFSVIIVLMCFALYKELRNDPQAIRHRFERSAVEKAVRYGVTEHGDNFALAVTPTEATSEYATGHGFDSTADEVTGWYVRRDEEGNPVAYDYGTGEYLDDAAGPEPAPAPEEAAQPAAARRDP</sequence>
<feature type="region of interest" description="Disordered" evidence="8">
    <location>
        <begin position="1"/>
        <end position="36"/>
    </location>
</feature>
<dbReference type="EMBL" id="BJZR01000011">
    <property type="protein sequence ID" value="GEO91371.1"/>
    <property type="molecule type" value="Genomic_DNA"/>
</dbReference>
<keyword evidence="7 9" id="KW-0472">Membrane</keyword>
<feature type="transmembrane region" description="Helical" evidence="9">
    <location>
        <begin position="118"/>
        <end position="139"/>
    </location>
</feature>
<evidence type="ECO:0000256" key="1">
    <source>
        <dbReference type="ARBA" id="ARBA00004651"/>
    </source>
</evidence>
<evidence type="ECO:0000256" key="5">
    <source>
        <dbReference type="ARBA" id="ARBA00022692"/>
    </source>
</evidence>